<reference evidence="3" key="1">
    <citation type="submission" date="2021-07" db="EMBL/GenBank/DDBJ databases">
        <title>Complete genome sequencing of a Clostridium isolate.</title>
        <authorList>
            <person name="Ueki A."/>
            <person name="Tonouchi A."/>
        </authorList>
    </citation>
    <scope>NUCLEOTIDE SEQUENCE [LARGE SCALE GENOMIC DNA]</scope>
    <source>
        <strain evidence="3">C5S11</strain>
    </source>
</reference>
<organism evidence="2 3">
    <name type="scientific">Clostridium gelidum</name>
    <dbReference type="NCBI Taxonomy" id="704125"/>
    <lineage>
        <taxon>Bacteria</taxon>
        <taxon>Bacillati</taxon>
        <taxon>Bacillota</taxon>
        <taxon>Clostridia</taxon>
        <taxon>Eubacteriales</taxon>
        <taxon>Clostridiaceae</taxon>
        <taxon>Clostridium</taxon>
    </lineage>
</organism>
<accession>A0ABM7TCT9</accession>
<evidence type="ECO:0008006" key="4">
    <source>
        <dbReference type="Google" id="ProtNLM"/>
    </source>
</evidence>
<name>A0ABM7TCT9_9CLOT</name>
<evidence type="ECO:0000313" key="3">
    <source>
        <dbReference type="Proteomes" id="UP000824633"/>
    </source>
</evidence>
<dbReference type="RefSeq" id="WP_224035369.1">
    <property type="nucleotide sequence ID" value="NZ_AP024849.1"/>
</dbReference>
<sequence length="239" mass="26472">MSKLFKYELKRLIINKFFLGLLIISALYSHQIMSGDIILGVANTAPFSGWSYGAYIAKELPILLVALLFFISFLYSKQEKSVQTLTKATPINPFKFQMLRFGTIVIAFVLISVVPIGYSLWFYGVNFRFTSFGSLVLPTVVTLLPAMLFIFGLGVIGGRCHQGIVFVLMVAVLLINYLPLPYVVDLFGGNFFAKYPASLDIVEPAFSIPANVLIGKFVYGLVGVAMMLPAGIRKKSNNR</sequence>
<protein>
    <recommendedName>
        <fullName evidence="4">ABC-2 family transporter protein</fullName>
    </recommendedName>
</protein>
<feature type="transmembrane region" description="Helical" evidence="1">
    <location>
        <begin position="101"/>
        <end position="123"/>
    </location>
</feature>
<proteinExistence type="predicted"/>
<feature type="transmembrane region" description="Helical" evidence="1">
    <location>
        <begin position="135"/>
        <end position="156"/>
    </location>
</feature>
<feature type="transmembrane region" description="Helical" evidence="1">
    <location>
        <begin position="163"/>
        <end position="184"/>
    </location>
</feature>
<keyword evidence="1" id="KW-0472">Membrane</keyword>
<keyword evidence="3" id="KW-1185">Reference proteome</keyword>
<feature type="transmembrane region" description="Helical" evidence="1">
    <location>
        <begin position="204"/>
        <end position="230"/>
    </location>
</feature>
<dbReference type="Proteomes" id="UP000824633">
    <property type="component" value="Chromosome"/>
</dbReference>
<evidence type="ECO:0000256" key="1">
    <source>
        <dbReference type="SAM" id="Phobius"/>
    </source>
</evidence>
<keyword evidence="1" id="KW-0812">Transmembrane</keyword>
<dbReference type="EMBL" id="AP024849">
    <property type="protein sequence ID" value="BCZ49167.1"/>
    <property type="molecule type" value="Genomic_DNA"/>
</dbReference>
<keyword evidence="1" id="KW-1133">Transmembrane helix</keyword>
<gene>
    <name evidence="2" type="ORF">psyc5s11_52340</name>
</gene>
<feature type="transmembrane region" description="Helical" evidence="1">
    <location>
        <begin position="52"/>
        <end position="75"/>
    </location>
</feature>
<evidence type="ECO:0000313" key="2">
    <source>
        <dbReference type="EMBL" id="BCZ49167.1"/>
    </source>
</evidence>
<feature type="transmembrane region" description="Helical" evidence="1">
    <location>
        <begin position="12"/>
        <end position="32"/>
    </location>
</feature>